<protein>
    <submittedName>
        <fullName evidence="2">Uncharacterized protein</fullName>
    </submittedName>
</protein>
<feature type="region of interest" description="Disordered" evidence="1">
    <location>
        <begin position="1"/>
        <end position="27"/>
    </location>
</feature>
<feature type="compositionally biased region" description="Acidic residues" evidence="1">
    <location>
        <begin position="1"/>
        <end position="24"/>
    </location>
</feature>
<evidence type="ECO:0000313" key="2">
    <source>
        <dbReference type="EMBL" id="SPJ79650.1"/>
    </source>
</evidence>
<dbReference type="Proteomes" id="UP001187734">
    <property type="component" value="Unassembled WGS sequence"/>
</dbReference>
<evidence type="ECO:0000313" key="3">
    <source>
        <dbReference type="Proteomes" id="UP001187734"/>
    </source>
</evidence>
<reference evidence="2" key="1">
    <citation type="submission" date="2018-03" db="EMBL/GenBank/DDBJ databases">
        <authorList>
            <person name="Guldener U."/>
        </authorList>
    </citation>
    <scope>NUCLEOTIDE SEQUENCE</scope>
</reference>
<organism evidence="2 3">
    <name type="scientific">Fusarium torulosum</name>
    <dbReference type="NCBI Taxonomy" id="33205"/>
    <lineage>
        <taxon>Eukaryota</taxon>
        <taxon>Fungi</taxon>
        <taxon>Dikarya</taxon>
        <taxon>Ascomycota</taxon>
        <taxon>Pezizomycotina</taxon>
        <taxon>Sordariomycetes</taxon>
        <taxon>Hypocreomycetidae</taxon>
        <taxon>Hypocreales</taxon>
        <taxon>Nectriaceae</taxon>
        <taxon>Fusarium</taxon>
    </lineage>
</organism>
<evidence type="ECO:0000256" key="1">
    <source>
        <dbReference type="SAM" id="MobiDB-lite"/>
    </source>
</evidence>
<comment type="caution">
    <text evidence="2">The sequence shown here is derived from an EMBL/GenBank/DDBJ whole genome shotgun (WGS) entry which is preliminary data.</text>
</comment>
<gene>
    <name evidence="2" type="ORF">FTOL_08041</name>
</gene>
<proteinExistence type="predicted"/>
<dbReference type="AlphaFoldDB" id="A0AAE8MC33"/>
<keyword evidence="3" id="KW-1185">Reference proteome</keyword>
<name>A0AAE8MC33_9HYPO</name>
<sequence>MVEVEVEVEGEEEEEDVEPEEYDEEAKGSQVCGRDEFFAVEVAASARCEITVSIIVYEFALQQLQFTALAQLLLITPVSNDNDIGRQTVLAFYPA</sequence>
<dbReference type="EMBL" id="ONZP01000274">
    <property type="protein sequence ID" value="SPJ79650.1"/>
    <property type="molecule type" value="Genomic_DNA"/>
</dbReference>
<accession>A0AAE8MC33</accession>